<organism evidence="2">
    <name type="scientific">Drosophila melanogaster</name>
    <name type="common">Fruit fly</name>
    <dbReference type="NCBI Taxonomy" id="7227"/>
    <lineage>
        <taxon>Eukaryota</taxon>
        <taxon>Metazoa</taxon>
        <taxon>Ecdysozoa</taxon>
        <taxon>Arthropoda</taxon>
        <taxon>Hexapoda</taxon>
        <taxon>Insecta</taxon>
        <taxon>Pterygota</taxon>
        <taxon>Neoptera</taxon>
        <taxon>Endopterygota</taxon>
        <taxon>Diptera</taxon>
        <taxon>Brachycera</taxon>
        <taxon>Muscomorpha</taxon>
        <taxon>Ephydroidea</taxon>
        <taxon>Drosophilidae</taxon>
        <taxon>Drosophila</taxon>
        <taxon>Sophophora</taxon>
    </lineage>
</organism>
<keyword evidence="1" id="KW-1133">Transmembrane helix</keyword>
<accession>G7H862</accession>
<reference evidence="2" key="1">
    <citation type="submission" date="2011-11" db="EMBL/GenBank/DDBJ databases">
        <authorList>
            <person name="Carlson J."/>
            <person name="Booth B."/>
            <person name="Frise E."/>
            <person name="Park S."/>
            <person name="Wan K."/>
            <person name="Yu C."/>
            <person name="Celniker S."/>
        </authorList>
    </citation>
    <scope>NUCLEOTIDE SEQUENCE</scope>
</reference>
<protein>
    <submittedName>
        <fullName evidence="2">FI16308p1</fullName>
    </submittedName>
</protein>
<dbReference type="EMBL" id="BT132786">
    <property type="protein sequence ID" value="AET85576.1"/>
    <property type="molecule type" value="mRNA"/>
</dbReference>
<sequence>RKNCLNIILICILFGFGSGALPFSIWSRMDGWMAEDGMEPFGVHNGLENLIQGNAICRIAAATKLLK</sequence>
<evidence type="ECO:0000256" key="1">
    <source>
        <dbReference type="SAM" id="Phobius"/>
    </source>
</evidence>
<feature type="non-terminal residue" evidence="2">
    <location>
        <position position="1"/>
    </location>
</feature>
<proteinExistence type="evidence at transcript level"/>
<keyword evidence="1" id="KW-0472">Membrane</keyword>
<name>G7H862_DROME</name>
<evidence type="ECO:0000313" key="2">
    <source>
        <dbReference type="EMBL" id="AET85576.1"/>
    </source>
</evidence>
<keyword evidence="1" id="KW-0812">Transmembrane</keyword>
<dbReference type="AlphaFoldDB" id="G7H862"/>
<feature type="transmembrane region" description="Helical" evidence="1">
    <location>
        <begin position="7"/>
        <end position="26"/>
    </location>
</feature>